<dbReference type="EMBL" id="SDMR01000013">
    <property type="protein sequence ID" value="TBT94446.1"/>
    <property type="molecule type" value="Genomic_DNA"/>
</dbReference>
<gene>
    <name evidence="2" type="ORF">ET996_10555</name>
</gene>
<name>A0A4Q9KJ50_PROTD</name>
<comment type="caution">
    <text evidence="2">The sequence shown here is derived from an EMBL/GenBank/DDBJ whole genome shotgun (WGS) entry which is preliminary data.</text>
</comment>
<dbReference type="RefSeq" id="WP_131172526.1">
    <property type="nucleotide sequence ID" value="NZ_FXTL01000013.1"/>
</dbReference>
<feature type="coiled-coil region" evidence="1">
    <location>
        <begin position="9"/>
        <end position="39"/>
    </location>
</feature>
<evidence type="ECO:0000313" key="3">
    <source>
        <dbReference type="Proteomes" id="UP000291933"/>
    </source>
</evidence>
<dbReference type="Proteomes" id="UP000291933">
    <property type="component" value="Unassembled WGS sequence"/>
</dbReference>
<dbReference type="AlphaFoldDB" id="A0A4Q9KJ50"/>
<accession>A0A4Q9KJ50</accession>
<protein>
    <submittedName>
        <fullName evidence="2">Uncharacterized protein</fullName>
    </submittedName>
</protein>
<proteinExistence type="predicted"/>
<organism evidence="2 3">
    <name type="scientific">Propioniciclava tarda</name>
    <dbReference type="NCBI Taxonomy" id="433330"/>
    <lineage>
        <taxon>Bacteria</taxon>
        <taxon>Bacillati</taxon>
        <taxon>Actinomycetota</taxon>
        <taxon>Actinomycetes</taxon>
        <taxon>Propionibacteriales</taxon>
        <taxon>Propionibacteriaceae</taxon>
        <taxon>Propioniciclava</taxon>
    </lineage>
</organism>
<keyword evidence="1" id="KW-0175">Coiled coil</keyword>
<reference evidence="2 3" key="1">
    <citation type="submission" date="2019-01" db="EMBL/GenBank/DDBJ databases">
        <title>Lactibacter flavus gen. nov., sp. nov., a novel bacterium of the family Propionibacteriaceae isolated from raw milk and dairy products.</title>
        <authorList>
            <person name="Huptas C."/>
            <person name="Wenning M."/>
            <person name="Breitenwieser F."/>
            <person name="Doll E."/>
            <person name="Von Neubeck M."/>
            <person name="Busse H.-J."/>
            <person name="Scherer S."/>
        </authorList>
    </citation>
    <scope>NUCLEOTIDE SEQUENCE [LARGE SCALE GENOMIC DNA]</scope>
    <source>
        <strain evidence="2 3">DSM 22130</strain>
    </source>
</reference>
<keyword evidence="3" id="KW-1185">Reference proteome</keyword>
<sequence length="340" mass="36350">MGCQCDGLIAELKDHLRDLSLARRELKVEQRALELYRKKAARDARLKRYEIAGAVGEVIELVGQVLSLEKEPGAIVAMVGKSIAVVSKIVALVEDTVADTEAEEWAIIAARVDNAVDRVAQSVDRLQHSFTAFWECADPFVPRTVQVTLDGSADVAAGGFRSQSTMTLAATIPLSALKADCADDYRDRLKSWLADDVTTIYRGTVPASAQVSAFRLVGASGIARVTEQSYSVADGGVQVGAAVLWSRKNPSRLTLVGISVSGSQPLRLNAVVEVLGQSQSISTTVELAGQFKEAVLVLRLQVGGTRPAVRVSDPGTPWVWERSDAGAGVRRAGRVEVRAG</sequence>
<evidence type="ECO:0000256" key="1">
    <source>
        <dbReference type="SAM" id="Coils"/>
    </source>
</evidence>
<evidence type="ECO:0000313" key="2">
    <source>
        <dbReference type="EMBL" id="TBT94446.1"/>
    </source>
</evidence>